<feature type="active site" description="O-(5'-phospho-DNA)-serine intermediate" evidence="5 6">
    <location>
        <position position="12"/>
    </location>
</feature>
<dbReference type="PANTHER" id="PTHR30461:SF26">
    <property type="entry name" value="RESOLVASE HOMOLOG YNEB"/>
    <property type="match status" value="1"/>
</dbReference>
<dbReference type="InterPro" id="IPR050639">
    <property type="entry name" value="SSR_resolvase"/>
</dbReference>
<evidence type="ECO:0000256" key="2">
    <source>
        <dbReference type="ARBA" id="ARBA00022908"/>
    </source>
</evidence>
<dbReference type="SUPFAM" id="SSF53041">
    <property type="entry name" value="Resolvase-like"/>
    <property type="match status" value="1"/>
</dbReference>
<dbReference type="GO" id="GO:0015074">
    <property type="term" value="P:DNA integration"/>
    <property type="evidence" value="ECO:0007669"/>
    <property type="project" value="UniProtKB-KW"/>
</dbReference>
<keyword evidence="4" id="KW-0233">DNA recombination</keyword>
<dbReference type="Gene3D" id="1.10.10.60">
    <property type="entry name" value="Homeodomain-like"/>
    <property type="match status" value="1"/>
</dbReference>
<proteinExistence type="inferred from homology"/>
<comment type="similarity">
    <text evidence="1">Belongs to the site-specific recombinase resolvase family.</text>
</comment>
<dbReference type="PROSITE" id="PS00397">
    <property type="entry name" value="RECOMBINASES_1"/>
    <property type="match status" value="1"/>
</dbReference>
<evidence type="ECO:0000313" key="8">
    <source>
        <dbReference type="EMBL" id="KNF61425.1"/>
    </source>
</evidence>
<keyword evidence="2" id="KW-0229">DNA integration</keyword>
<dbReference type="PANTHER" id="PTHR30461">
    <property type="entry name" value="DNA-INVERTASE FROM LAMBDOID PROPHAGE"/>
    <property type="match status" value="1"/>
</dbReference>
<protein>
    <submittedName>
        <fullName evidence="8">Resolvase</fullName>
    </submittedName>
</protein>
<evidence type="ECO:0000256" key="1">
    <source>
        <dbReference type="ARBA" id="ARBA00009913"/>
    </source>
</evidence>
<accession>A0A0B0VRB3</accession>
<sequence length="185" mass="20302">MKMANIGYIRVSTVQQNTDRQLAGVTLDKVFEDKASGKNTQRPQFEAMMNYVREGDVVHVHSIDRLCRNTADLLATVEQLTERGVSVHFHKEDFKTGKNSPAGNMMLTVLAAVAQMEREMMLERQREGIAAAKAAGRIAKRGNGKAIDRAGIVAALANGGSIRSVAKDFSVSTQTVQRIKKEQEA</sequence>
<dbReference type="Pfam" id="PF00239">
    <property type="entry name" value="Resolvase"/>
    <property type="match status" value="1"/>
</dbReference>
<evidence type="ECO:0000256" key="3">
    <source>
        <dbReference type="ARBA" id="ARBA00023125"/>
    </source>
</evidence>
<gene>
    <name evidence="8" type="ORF">WR15_26560</name>
</gene>
<evidence type="ECO:0000256" key="6">
    <source>
        <dbReference type="PROSITE-ProRule" id="PRU10137"/>
    </source>
</evidence>
<dbReference type="PROSITE" id="PS51736">
    <property type="entry name" value="RECOMBINASES_3"/>
    <property type="match status" value="1"/>
</dbReference>
<name>A0A0B0VRB3_ECOLX</name>
<evidence type="ECO:0000256" key="5">
    <source>
        <dbReference type="PIRSR" id="PIRSR606118-50"/>
    </source>
</evidence>
<comment type="caution">
    <text evidence="8">The sequence shown here is derived from an EMBL/GenBank/DDBJ whole genome shotgun (WGS) entry which is preliminary data.</text>
</comment>
<organism evidence="8 9">
    <name type="scientific">Escherichia coli</name>
    <dbReference type="NCBI Taxonomy" id="562"/>
    <lineage>
        <taxon>Bacteria</taxon>
        <taxon>Pseudomonadati</taxon>
        <taxon>Pseudomonadota</taxon>
        <taxon>Gammaproteobacteria</taxon>
        <taxon>Enterobacterales</taxon>
        <taxon>Enterobacteriaceae</taxon>
        <taxon>Escherichia</taxon>
    </lineage>
</organism>
<evidence type="ECO:0000256" key="4">
    <source>
        <dbReference type="ARBA" id="ARBA00023172"/>
    </source>
</evidence>
<dbReference type="InterPro" id="IPR036162">
    <property type="entry name" value="Resolvase-like_N_sf"/>
</dbReference>
<dbReference type="EMBL" id="LGZN01000105">
    <property type="protein sequence ID" value="KNF61425.1"/>
    <property type="molecule type" value="Genomic_DNA"/>
</dbReference>
<dbReference type="CDD" id="cd03768">
    <property type="entry name" value="SR_ResInv"/>
    <property type="match status" value="1"/>
</dbReference>
<dbReference type="Gene3D" id="3.40.50.1390">
    <property type="entry name" value="Resolvase, N-terminal catalytic domain"/>
    <property type="match status" value="1"/>
</dbReference>
<dbReference type="Proteomes" id="UP000037564">
    <property type="component" value="Unassembled WGS sequence"/>
</dbReference>
<dbReference type="PATRIC" id="fig|562.7396.peg.232"/>
<dbReference type="SMART" id="SM00857">
    <property type="entry name" value="Resolvase"/>
    <property type="match status" value="1"/>
</dbReference>
<dbReference type="GO" id="GO:0003677">
    <property type="term" value="F:DNA binding"/>
    <property type="evidence" value="ECO:0007669"/>
    <property type="project" value="UniProtKB-KW"/>
</dbReference>
<reference evidence="8 9" key="1">
    <citation type="submission" date="2015-07" db="EMBL/GenBank/DDBJ databases">
        <title>Genome sequences of 64 non-O157:H7 Shiga toxin-producing Escherichia coli strains.</title>
        <authorList>
            <person name="Gonzalez-Escalona N."/>
            <person name="Toro M."/>
            <person name="Timme R."/>
            <person name="Payne J."/>
        </authorList>
    </citation>
    <scope>NUCLEOTIDE SEQUENCE [LARGE SCALE GENOMIC DNA]</scope>
    <source>
        <strain evidence="8 9">CFSAN026843</strain>
    </source>
</reference>
<keyword evidence="3" id="KW-0238">DNA-binding</keyword>
<dbReference type="AlphaFoldDB" id="A0A0B0VRB3"/>
<feature type="domain" description="Resolvase/invertase-type recombinase catalytic" evidence="7">
    <location>
        <begin position="4"/>
        <end position="136"/>
    </location>
</feature>
<evidence type="ECO:0000313" key="9">
    <source>
        <dbReference type="Proteomes" id="UP000037564"/>
    </source>
</evidence>
<dbReference type="InterPro" id="IPR006118">
    <property type="entry name" value="Recombinase_CS"/>
</dbReference>
<evidence type="ECO:0000259" key="7">
    <source>
        <dbReference type="PROSITE" id="PS51736"/>
    </source>
</evidence>
<dbReference type="InterPro" id="IPR006119">
    <property type="entry name" value="Resolv_N"/>
</dbReference>
<dbReference type="GO" id="GO:0000150">
    <property type="term" value="F:DNA strand exchange activity"/>
    <property type="evidence" value="ECO:0007669"/>
    <property type="project" value="InterPro"/>
</dbReference>